<reference evidence="3" key="1">
    <citation type="submission" date="2022-05" db="EMBL/GenBank/DDBJ databases">
        <authorList>
            <person name="Jo J.-H."/>
            <person name="Im W.-T."/>
        </authorList>
    </citation>
    <scope>NUCLEOTIDE SEQUENCE</scope>
    <source>
        <strain evidence="3">RB56-2</strain>
    </source>
</reference>
<evidence type="ECO:0000313" key="4">
    <source>
        <dbReference type="Proteomes" id="UP001165383"/>
    </source>
</evidence>
<name>A0ABT0S9Z0_9SPHN</name>
<protein>
    <recommendedName>
        <fullName evidence="5">Lipoprotein</fullName>
    </recommendedName>
</protein>
<evidence type="ECO:0000256" key="1">
    <source>
        <dbReference type="SAM" id="Phobius"/>
    </source>
</evidence>
<accession>A0ABT0S9Z0</accession>
<dbReference type="EMBL" id="JAMGBB010000001">
    <property type="protein sequence ID" value="MCL6741188.1"/>
    <property type="molecule type" value="Genomic_DNA"/>
</dbReference>
<keyword evidence="1" id="KW-0812">Transmembrane</keyword>
<evidence type="ECO:0000256" key="2">
    <source>
        <dbReference type="SAM" id="SignalP"/>
    </source>
</evidence>
<evidence type="ECO:0008006" key="5">
    <source>
        <dbReference type="Google" id="ProtNLM"/>
    </source>
</evidence>
<organism evidence="3 4">
    <name type="scientific">Sphingomonas brevis</name>
    <dbReference type="NCBI Taxonomy" id="2908206"/>
    <lineage>
        <taxon>Bacteria</taxon>
        <taxon>Pseudomonadati</taxon>
        <taxon>Pseudomonadota</taxon>
        <taxon>Alphaproteobacteria</taxon>
        <taxon>Sphingomonadales</taxon>
        <taxon>Sphingomonadaceae</taxon>
        <taxon>Sphingomonas</taxon>
    </lineage>
</organism>
<evidence type="ECO:0000313" key="3">
    <source>
        <dbReference type="EMBL" id="MCL6741188.1"/>
    </source>
</evidence>
<feature type="transmembrane region" description="Helical" evidence="1">
    <location>
        <begin position="39"/>
        <end position="64"/>
    </location>
</feature>
<sequence length="93" mass="9990">MSSTMKRIALILAASLALSACVATVTQSTVQPEAPGFLLGVWHGFAFPVTFILSLFVGDIAIYAVPNNGHFYDFGYFVGICFLGVGARSSRRR</sequence>
<dbReference type="Proteomes" id="UP001165383">
    <property type="component" value="Unassembled WGS sequence"/>
</dbReference>
<keyword evidence="4" id="KW-1185">Reference proteome</keyword>
<keyword evidence="1" id="KW-1133">Transmembrane helix</keyword>
<feature type="signal peptide" evidence="2">
    <location>
        <begin position="1"/>
        <end position="22"/>
    </location>
</feature>
<feature type="chain" id="PRO_5047293899" description="Lipoprotein" evidence="2">
    <location>
        <begin position="23"/>
        <end position="93"/>
    </location>
</feature>
<dbReference type="RefSeq" id="WP_249915589.1">
    <property type="nucleotide sequence ID" value="NZ_JAMGBB010000001.1"/>
</dbReference>
<dbReference type="PROSITE" id="PS51257">
    <property type="entry name" value="PROKAR_LIPOPROTEIN"/>
    <property type="match status" value="1"/>
</dbReference>
<gene>
    <name evidence="3" type="ORF">LZ518_08600</name>
</gene>
<comment type="caution">
    <text evidence="3">The sequence shown here is derived from an EMBL/GenBank/DDBJ whole genome shotgun (WGS) entry which is preliminary data.</text>
</comment>
<keyword evidence="1" id="KW-0472">Membrane</keyword>
<keyword evidence="2" id="KW-0732">Signal</keyword>
<proteinExistence type="predicted"/>